<organism evidence="2 3">
    <name type="scientific">Levilactobacillus fujinensis</name>
    <dbReference type="NCBI Taxonomy" id="2486024"/>
    <lineage>
        <taxon>Bacteria</taxon>
        <taxon>Bacillati</taxon>
        <taxon>Bacillota</taxon>
        <taxon>Bacilli</taxon>
        <taxon>Lactobacillales</taxon>
        <taxon>Lactobacillaceae</taxon>
        <taxon>Levilactobacillus</taxon>
    </lineage>
</organism>
<gene>
    <name evidence="2" type="ORF">ACFP1C_00370</name>
</gene>
<dbReference type="InterPro" id="IPR011048">
    <property type="entry name" value="Haem_d1_sf"/>
</dbReference>
<name>A0ABW1TC83_9LACO</name>
<evidence type="ECO:0000313" key="3">
    <source>
        <dbReference type="Proteomes" id="UP001596283"/>
    </source>
</evidence>
<dbReference type="Pfam" id="PF10282">
    <property type="entry name" value="Lactonase"/>
    <property type="match status" value="1"/>
</dbReference>
<protein>
    <submittedName>
        <fullName evidence="2">Lactonase family protein</fullName>
        <ecNumber evidence="2">3.1.1.-</ecNumber>
    </submittedName>
</protein>
<comment type="similarity">
    <text evidence="1">Belongs to the cycloisomerase 2 family.</text>
</comment>
<comment type="caution">
    <text evidence="2">The sequence shown here is derived from an EMBL/GenBank/DDBJ whole genome shotgun (WGS) entry which is preliminary data.</text>
</comment>
<keyword evidence="3" id="KW-1185">Reference proteome</keyword>
<evidence type="ECO:0000313" key="2">
    <source>
        <dbReference type="EMBL" id="MFC6259391.1"/>
    </source>
</evidence>
<sequence length="338" mass="37076">MKIIVGTYTQGIYQTHLTATGLTPPTLLADTPQPTYLNYSRSGFLFSANQAGKVGGISVFKLTEDQLIPCDDYLSFAPAPVHLNVDDTHHLLFASNYNGGYTDIYNFTTTGQLQRLDSFLNVGQGPRPQQNTSHVHFTCLTPDGRLLVLDLGTDSLFTFTINDRGQLQDLVATFHFRAGFGPRHLRFDPAQHCVYVLGELASTVAVLNYDAVTGTFHQTQLISTIPIDWNGQTGGGAIYLAHNGHYLYVSNRGHNSIMVYRIAGDSTHRHLTAIQNVSSQGDFPRDFCLSPNDDFLIVGNQKTNLLSIFSVDAVTGKLTPSLNSVQVPEPVCVKLIPD</sequence>
<dbReference type="SUPFAM" id="SSF51004">
    <property type="entry name" value="C-terminal (heme d1) domain of cytochrome cd1-nitrite reductase"/>
    <property type="match status" value="1"/>
</dbReference>
<reference evidence="3" key="1">
    <citation type="journal article" date="2019" name="Int. J. Syst. Evol. Microbiol.">
        <title>The Global Catalogue of Microorganisms (GCM) 10K type strain sequencing project: providing services to taxonomists for standard genome sequencing and annotation.</title>
        <authorList>
            <consortium name="The Broad Institute Genomics Platform"/>
            <consortium name="The Broad Institute Genome Sequencing Center for Infectious Disease"/>
            <person name="Wu L."/>
            <person name="Ma J."/>
        </authorList>
    </citation>
    <scope>NUCLEOTIDE SEQUENCE [LARGE SCALE GENOMIC DNA]</scope>
    <source>
        <strain evidence="3">CCM 8908</strain>
    </source>
</reference>
<dbReference type="InterPro" id="IPR050282">
    <property type="entry name" value="Cycloisomerase_2"/>
</dbReference>
<dbReference type="EC" id="3.1.1.-" evidence="2"/>
<evidence type="ECO:0000256" key="1">
    <source>
        <dbReference type="ARBA" id="ARBA00005564"/>
    </source>
</evidence>
<proteinExistence type="inferred from homology"/>
<dbReference type="RefSeq" id="WP_125686665.1">
    <property type="nucleotide sequence ID" value="NZ_JBHSSI010000004.1"/>
</dbReference>
<dbReference type="PANTHER" id="PTHR30344:SF1">
    <property type="entry name" value="6-PHOSPHOGLUCONOLACTONASE"/>
    <property type="match status" value="1"/>
</dbReference>
<dbReference type="Proteomes" id="UP001596283">
    <property type="component" value="Unassembled WGS sequence"/>
</dbReference>
<dbReference type="EMBL" id="JBHSSI010000004">
    <property type="protein sequence ID" value="MFC6259391.1"/>
    <property type="molecule type" value="Genomic_DNA"/>
</dbReference>
<dbReference type="InterPro" id="IPR019405">
    <property type="entry name" value="Lactonase_7-beta_prop"/>
</dbReference>
<dbReference type="InterPro" id="IPR015943">
    <property type="entry name" value="WD40/YVTN_repeat-like_dom_sf"/>
</dbReference>
<keyword evidence="2" id="KW-0378">Hydrolase</keyword>
<dbReference type="PANTHER" id="PTHR30344">
    <property type="entry name" value="6-PHOSPHOGLUCONOLACTONASE-RELATED"/>
    <property type="match status" value="1"/>
</dbReference>
<accession>A0ABW1TC83</accession>
<dbReference type="GO" id="GO:0016787">
    <property type="term" value="F:hydrolase activity"/>
    <property type="evidence" value="ECO:0007669"/>
    <property type="project" value="UniProtKB-KW"/>
</dbReference>
<dbReference type="Gene3D" id="2.130.10.10">
    <property type="entry name" value="YVTN repeat-like/Quinoprotein amine dehydrogenase"/>
    <property type="match status" value="1"/>
</dbReference>